<gene>
    <name evidence="3" type="ORF">H310_08700</name>
</gene>
<evidence type="ECO:0000313" key="3">
    <source>
        <dbReference type="EMBL" id="ETV98577.1"/>
    </source>
</evidence>
<feature type="signal peptide" evidence="2">
    <location>
        <begin position="1"/>
        <end position="26"/>
    </location>
</feature>
<dbReference type="EMBL" id="KI913969">
    <property type="protein sequence ID" value="ETV98577.1"/>
    <property type="molecule type" value="Genomic_DNA"/>
</dbReference>
<keyword evidence="1" id="KW-0812">Transmembrane</keyword>
<feature type="transmembrane region" description="Helical" evidence="1">
    <location>
        <begin position="126"/>
        <end position="154"/>
    </location>
</feature>
<dbReference type="GeneID" id="20085750"/>
<dbReference type="OrthoDB" id="71476at2759"/>
<feature type="chain" id="PRO_5001537866" description="G-protein coupled receptors family 3 profile domain-containing protein" evidence="2">
    <location>
        <begin position="27"/>
        <end position="259"/>
    </location>
</feature>
<dbReference type="VEuPathDB" id="FungiDB:H310_08700"/>
<organism evidence="3">
    <name type="scientific">Aphanomyces invadans</name>
    <dbReference type="NCBI Taxonomy" id="157072"/>
    <lineage>
        <taxon>Eukaryota</taxon>
        <taxon>Sar</taxon>
        <taxon>Stramenopiles</taxon>
        <taxon>Oomycota</taxon>
        <taxon>Saprolegniomycetes</taxon>
        <taxon>Saprolegniales</taxon>
        <taxon>Verrucalvaceae</taxon>
        <taxon>Aphanomyces</taxon>
    </lineage>
</organism>
<sequence length="259" mass="28151">MCAAPALAIWLLSVAIILSIVAVSLSSWSTSSRQNNDFNAGVWGFCVDVARPSSTEMDAPPPGIVNKCFPFHTASDGIVVSKTLYVEATDSICSLDRSGHTFRNLVALTPNPSDTRVYIEQSCGSLGWASLILAAMVPGWAAIALILLAWFYFTDYYRTRWYLLVSAAVLTTFAFASSIASFIIWSVQTPAVASFAGGYWVELAAAVVLLITLPVTIVACRKLVDINQPHFYDSGRRDATMGTYEHHLASPRDNTVEVK</sequence>
<evidence type="ECO:0000256" key="2">
    <source>
        <dbReference type="SAM" id="SignalP"/>
    </source>
</evidence>
<protein>
    <recommendedName>
        <fullName evidence="4">G-protein coupled receptors family 3 profile domain-containing protein</fullName>
    </recommendedName>
</protein>
<reference evidence="3" key="1">
    <citation type="submission" date="2013-12" db="EMBL/GenBank/DDBJ databases">
        <title>The Genome Sequence of Aphanomyces invadans NJM9701.</title>
        <authorList>
            <consortium name="The Broad Institute Genomics Platform"/>
            <person name="Russ C."/>
            <person name="Tyler B."/>
            <person name="van West P."/>
            <person name="Dieguez-Uribeondo J."/>
            <person name="Young S.K."/>
            <person name="Zeng Q."/>
            <person name="Gargeya S."/>
            <person name="Fitzgerald M."/>
            <person name="Abouelleil A."/>
            <person name="Alvarado L."/>
            <person name="Chapman S.B."/>
            <person name="Gainer-Dewar J."/>
            <person name="Goldberg J."/>
            <person name="Griggs A."/>
            <person name="Gujja S."/>
            <person name="Hansen M."/>
            <person name="Howarth C."/>
            <person name="Imamovic A."/>
            <person name="Ireland A."/>
            <person name="Larimer J."/>
            <person name="McCowan C."/>
            <person name="Murphy C."/>
            <person name="Pearson M."/>
            <person name="Poon T.W."/>
            <person name="Priest M."/>
            <person name="Roberts A."/>
            <person name="Saif S."/>
            <person name="Shea T."/>
            <person name="Sykes S."/>
            <person name="Wortman J."/>
            <person name="Nusbaum C."/>
            <person name="Birren B."/>
        </authorList>
    </citation>
    <scope>NUCLEOTIDE SEQUENCE [LARGE SCALE GENOMIC DNA]</scope>
    <source>
        <strain evidence="3">NJM9701</strain>
    </source>
</reference>
<feature type="transmembrane region" description="Helical" evidence="1">
    <location>
        <begin position="161"/>
        <end position="187"/>
    </location>
</feature>
<proteinExistence type="predicted"/>
<dbReference type="RefSeq" id="XP_008872774.1">
    <property type="nucleotide sequence ID" value="XM_008874552.1"/>
</dbReference>
<feature type="transmembrane region" description="Helical" evidence="1">
    <location>
        <begin position="199"/>
        <end position="220"/>
    </location>
</feature>
<accession>A0A024TZ01</accession>
<name>A0A024TZ01_9STRA</name>
<dbReference type="AlphaFoldDB" id="A0A024TZ01"/>
<keyword evidence="1" id="KW-0472">Membrane</keyword>
<evidence type="ECO:0000256" key="1">
    <source>
        <dbReference type="SAM" id="Phobius"/>
    </source>
</evidence>
<evidence type="ECO:0008006" key="4">
    <source>
        <dbReference type="Google" id="ProtNLM"/>
    </source>
</evidence>
<keyword evidence="2" id="KW-0732">Signal</keyword>
<keyword evidence="1" id="KW-1133">Transmembrane helix</keyword>